<name>A0A0D0AT44_9AGAM</name>
<dbReference type="OrthoDB" id="2667809at2759"/>
<dbReference type="AlphaFoldDB" id="A0A0D0AT44"/>
<accession>A0A0D0AT44</accession>
<dbReference type="STRING" id="930992.A0A0D0AT44"/>
<proteinExistence type="predicted"/>
<reference evidence="2" key="2">
    <citation type="submission" date="2015-01" db="EMBL/GenBank/DDBJ databases">
        <title>Evolutionary Origins and Diversification of the Mycorrhizal Mutualists.</title>
        <authorList>
            <consortium name="DOE Joint Genome Institute"/>
            <consortium name="Mycorrhizal Genomics Consortium"/>
            <person name="Kohler A."/>
            <person name="Kuo A."/>
            <person name="Nagy L.G."/>
            <person name="Floudas D."/>
            <person name="Copeland A."/>
            <person name="Barry K.W."/>
            <person name="Cichocki N."/>
            <person name="Veneault-Fourrey C."/>
            <person name="LaButti K."/>
            <person name="Lindquist E.A."/>
            <person name="Lipzen A."/>
            <person name="Lundell T."/>
            <person name="Morin E."/>
            <person name="Murat C."/>
            <person name="Riley R."/>
            <person name="Ohm R."/>
            <person name="Sun H."/>
            <person name="Tunlid A."/>
            <person name="Henrissat B."/>
            <person name="Grigoriev I.V."/>
            <person name="Hibbett D.S."/>
            <person name="Martin F."/>
        </authorList>
    </citation>
    <scope>NUCLEOTIDE SEQUENCE [LARGE SCALE GENOMIC DNA]</scope>
    <source>
        <strain evidence="2">UH-Slu-Lm8-n1</strain>
    </source>
</reference>
<feature type="non-terminal residue" evidence="1">
    <location>
        <position position="1"/>
    </location>
</feature>
<keyword evidence="2" id="KW-1185">Reference proteome</keyword>
<reference evidence="1 2" key="1">
    <citation type="submission" date="2014-04" db="EMBL/GenBank/DDBJ databases">
        <authorList>
            <consortium name="DOE Joint Genome Institute"/>
            <person name="Kuo A."/>
            <person name="Ruytinx J."/>
            <person name="Rineau F."/>
            <person name="Colpaert J."/>
            <person name="Kohler A."/>
            <person name="Nagy L.G."/>
            <person name="Floudas D."/>
            <person name="Copeland A."/>
            <person name="Barry K.W."/>
            <person name="Cichocki N."/>
            <person name="Veneault-Fourrey C."/>
            <person name="LaButti K."/>
            <person name="Lindquist E.A."/>
            <person name="Lipzen A."/>
            <person name="Lundell T."/>
            <person name="Morin E."/>
            <person name="Murat C."/>
            <person name="Sun H."/>
            <person name="Tunlid A."/>
            <person name="Henrissat B."/>
            <person name="Grigoriev I.V."/>
            <person name="Hibbett D.S."/>
            <person name="Martin F."/>
            <person name="Nordberg H.P."/>
            <person name="Cantor M.N."/>
            <person name="Hua S.X."/>
        </authorList>
    </citation>
    <scope>NUCLEOTIDE SEQUENCE [LARGE SCALE GENOMIC DNA]</scope>
    <source>
        <strain evidence="1 2">UH-Slu-Lm8-n1</strain>
    </source>
</reference>
<feature type="non-terminal residue" evidence="1">
    <location>
        <position position="477"/>
    </location>
</feature>
<evidence type="ECO:0000313" key="2">
    <source>
        <dbReference type="Proteomes" id="UP000054485"/>
    </source>
</evidence>
<gene>
    <name evidence="1" type="ORF">CY34DRAFT_96645</name>
</gene>
<organism evidence="1 2">
    <name type="scientific">Suillus luteus UH-Slu-Lm8-n1</name>
    <dbReference type="NCBI Taxonomy" id="930992"/>
    <lineage>
        <taxon>Eukaryota</taxon>
        <taxon>Fungi</taxon>
        <taxon>Dikarya</taxon>
        <taxon>Basidiomycota</taxon>
        <taxon>Agaricomycotina</taxon>
        <taxon>Agaricomycetes</taxon>
        <taxon>Agaricomycetidae</taxon>
        <taxon>Boletales</taxon>
        <taxon>Suillineae</taxon>
        <taxon>Suillaceae</taxon>
        <taxon>Suillus</taxon>
    </lineage>
</organism>
<protein>
    <submittedName>
        <fullName evidence="1">Uncharacterized protein</fullName>
    </submittedName>
</protein>
<dbReference type="InParanoid" id="A0A0D0AT44"/>
<sequence>MPTSRAALTRCVCEECIRKGGYDEKGAPRGVLIAERSISAHLQHVKAESLLSTIAGESSISSITHNLGHLSLTADHSQPPLLTSATTASTNLDHPGPSNVPAVPVAALSDRLERLKLSDSISAPPIKKADRETTSKLKHSRRTLKALQILANIDSRIQRGFRLSLHPYNLDNIGRELALLRTAIENVNGGADVVIAQKKAIVTQMDDLATQLASYQDVRQVPLEINTDALQQAPVDRSDEISQVILFLCVACRVVMGVSRRSCDFIIKIISIILFLSFRRSDGSLSSLHENILKQIPLTSEGAETKFHLSGKTIVYAVCNCHCTYPPTYVPGSTTARYPERCTHCPTPETECGDALLVGTEGELRPKKVFLYHDFKDYLSGLLSRRDVEAVMDEACDDLMDSINSPPPPFVKNPFEAQFLRQFGGPKPETLFIDRGEEGRYAFAFHVDFFNPEGMNVRGASTSCGIISMACLNLPLD</sequence>
<dbReference type="Proteomes" id="UP000054485">
    <property type="component" value="Unassembled WGS sequence"/>
</dbReference>
<evidence type="ECO:0000313" key="1">
    <source>
        <dbReference type="EMBL" id="KIK35118.1"/>
    </source>
</evidence>
<dbReference type="EMBL" id="KN835660">
    <property type="protein sequence ID" value="KIK35118.1"/>
    <property type="molecule type" value="Genomic_DNA"/>
</dbReference>
<dbReference type="HOGENOM" id="CLU_030973_0_1_1"/>